<dbReference type="GO" id="GO:0005524">
    <property type="term" value="F:ATP binding"/>
    <property type="evidence" value="ECO:0007669"/>
    <property type="project" value="UniProtKB-KW"/>
</dbReference>
<evidence type="ECO:0000256" key="2">
    <source>
        <dbReference type="ARBA" id="ARBA00022840"/>
    </source>
</evidence>
<feature type="domain" description="Sigma-54 factor interaction" evidence="7">
    <location>
        <begin position="352"/>
        <end position="582"/>
    </location>
</feature>
<dbReference type="Pfam" id="PF01590">
    <property type="entry name" value="GAF"/>
    <property type="match status" value="1"/>
</dbReference>
<accession>W9V545</accession>
<keyword evidence="2" id="KW-0067">ATP-binding</keyword>
<dbReference type="Gene3D" id="3.40.50.300">
    <property type="entry name" value="P-loop containing nucleotide triphosphate hydrolases"/>
    <property type="match status" value="1"/>
</dbReference>
<dbReference type="eggNOG" id="COG3284">
    <property type="taxonomic scope" value="Bacteria"/>
</dbReference>
<proteinExistence type="predicted"/>
<dbReference type="PANTHER" id="PTHR32071:SF81">
    <property type="entry name" value="PROPIONATE CATABOLISM OPERON REGULATORY PROTEIN"/>
    <property type="match status" value="1"/>
</dbReference>
<dbReference type="Gene3D" id="1.10.10.60">
    <property type="entry name" value="Homeodomain-like"/>
    <property type="match status" value="1"/>
</dbReference>
<dbReference type="GO" id="GO:0043565">
    <property type="term" value="F:sequence-specific DNA binding"/>
    <property type="evidence" value="ECO:0007669"/>
    <property type="project" value="InterPro"/>
</dbReference>
<dbReference type="EMBL" id="AONC01000040">
    <property type="protein sequence ID" value="EXJ14434.1"/>
    <property type="molecule type" value="Genomic_DNA"/>
</dbReference>
<dbReference type="AlphaFoldDB" id="W9V545"/>
<dbReference type="Gene3D" id="1.10.8.60">
    <property type="match status" value="1"/>
</dbReference>
<dbReference type="Pfam" id="PF00158">
    <property type="entry name" value="Sigma54_activat"/>
    <property type="match status" value="1"/>
</dbReference>
<evidence type="ECO:0000313" key="8">
    <source>
        <dbReference type="EMBL" id="EXJ14434.1"/>
    </source>
</evidence>
<dbReference type="PRINTS" id="PR01590">
    <property type="entry name" value="HTHFIS"/>
</dbReference>
<keyword evidence="3" id="KW-0805">Transcription regulation</keyword>
<evidence type="ECO:0000259" key="7">
    <source>
        <dbReference type="PROSITE" id="PS50045"/>
    </source>
</evidence>
<dbReference type="InterPro" id="IPR003018">
    <property type="entry name" value="GAF"/>
</dbReference>
<dbReference type="RefSeq" id="WP_198295717.1">
    <property type="nucleotide sequence ID" value="NZ_AONC01000040.1"/>
</dbReference>
<dbReference type="Proteomes" id="UP000019460">
    <property type="component" value="Unassembled WGS sequence"/>
</dbReference>
<evidence type="ECO:0000256" key="4">
    <source>
        <dbReference type="ARBA" id="ARBA00023125"/>
    </source>
</evidence>
<dbReference type="SUPFAM" id="SSF46689">
    <property type="entry name" value="Homeodomain-like"/>
    <property type="match status" value="1"/>
</dbReference>
<dbReference type="InterPro" id="IPR002197">
    <property type="entry name" value="HTH_Fis"/>
</dbReference>
<dbReference type="InterPro" id="IPR009057">
    <property type="entry name" value="Homeodomain-like_sf"/>
</dbReference>
<evidence type="ECO:0000256" key="5">
    <source>
        <dbReference type="ARBA" id="ARBA00023163"/>
    </source>
</evidence>
<dbReference type="InterPro" id="IPR025943">
    <property type="entry name" value="Sigma_54_int_dom_ATP-bd_2"/>
</dbReference>
<evidence type="ECO:0000313" key="9">
    <source>
        <dbReference type="Proteomes" id="UP000019460"/>
    </source>
</evidence>
<dbReference type="SMART" id="SM00382">
    <property type="entry name" value="AAA"/>
    <property type="match status" value="1"/>
</dbReference>
<comment type="caution">
    <text evidence="8">The sequence shown here is derived from an EMBL/GenBank/DDBJ whole genome shotgun (WGS) entry which is preliminary data.</text>
</comment>
<keyword evidence="9" id="KW-1185">Reference proteome</keyword>
<dbReference type="STRING" id="1249627.D779_2575"/>
<dbReference type="InterPro" id="IPR003593">
    <property type="entry name" value="AAA+_ATPase"/>
</dbReference>
<dbReference type="PROSITE" id="PS00676">
    <property type="entry name" value="SIGMA54_INTERACT_2"/>
    <property type="match status" value="1"/>
</dbReference>
<sequence>MPVERPGEIFSVPENDHRVMDLWERFLNGEEADSNALRRLIDDSWRRCQAASVDPGRRTAAPPLGAGSLDALRGDYCELLEAGAPVMAAARELLSETGTFMVLTDPSGVILSTEGDNITRSAAEDIQLMSGADWSELACGTNAIGTALEIGQPVQIHSAEHYCSGIKRWTCSATVVRNPYDGDVLGVVDVSGLRPSYNRHSLALVVTTAGRIENRLAKIELGARYRLLEHCVDRLSSAGSDGVIVFDRHGRAIKANERAALALADLGTSKAGAIGDGLGHLTLRWTNGQLVPDARPEWLRPEWLEPVVVEGKRIGAVLSIPARRAPSSGVRRQAGSSNPAEEQPREGPFGGVIGRSPALIQSLDRARQLARSRVSILLLGETGVGKEVFARSIHACGTAKDSPFVALNCGGLTRDLLASELFGYAEGAFTGARRGGMIGKIEAADGGTLFLDEIGEMPIDLQPNFLRVLEEGEVYRLGENKPRRINFRLIAATNRDLRSEIPAGRFRMDLFYRIAVTSIRIPPLRERIEDVALLADHYLALLAREHAVEPRTLSPEVLAVLERYSWPGNIREFRNVMESMLLMSQDPILTERDLPPEILDEVQVDVSSGQDGDPVLMGLESVERDVILRTIRGCGGNMAAVARELGIAKSTVYLKLKRFGLSGHLEESRTGRF</sequence>
<name>W9V545_9GAMM</name>
<evidence type="ECO:0000256" key="3">
    <source>
        <dbReference type="ARBA" id="ARBA00023015"/>
    </source>
</evidence>
<dbReference type="Pfam" id="PF02954">
    <property type="entry name" value="HTH_8"/>
    <property type="match status" value="1"/>
</dbReference>
<dbReference type="GO" id="GO:0006355">
    <property type="term" value="P:regulation of DNA-templated transcription"/>
    <property type="evidence" value="ECO:0007669"/>
    <property type="project" value="InterPro"/>
</dbReference>
<organism evidence="8 9">
    <name type="scientific">Imhoffiella purpurea</name>
    <dbReference type="NCBI Taxonomy" id="1249627"/>
    <lineage>
        <taxon>Bacteria</taxon>
        <taxon>Pseudomonadati</taxon>
        <taxon>Pseudomonadota</taxon>
        <taxon>Gammaproteobacteria</taxon>
        <taxon>Chromatiales</taxon>
        <taxon>Chromatiaceae</taxon>
        <taxon>Imhoffiella</taxon>
    </lineage>
</organism>
<keyword evidence="5" id="KW-0804">Transcription</keyword>
<dbReference type="FunFam" id="3.40.50.300:FF:000006">
    <property type="entry name" value="DNA-binding transcriptional regulator NtrC"/>
    <property type="match status" value="1"/>
</dbReference>
<dbReference type="CDD" id="cd00009">
    <property type="entry name" value="AAA"/>
    <property type="match status" value="1"/>
</dbReference>
<dbReference type="SUPFAM" id="SSF52540">
    <property type="entry name" value="P-loop containing nucleoside triphosphate hydrolases"/>
    <property type="match status" value="1"/>
</dbReference>
<dbReference type="PROSITE" id="PS50045">
    <property type="entry name" value="SIGMA54_INTERACT_4"/>
    <property type="match status" value="1"/>
</dbReference>
<dbReference type="InterPro" id="IPR002078">
    <property type="entry name" value="Sigma_54_int"/>
</dbReference>
<evidence type="ECO:0000256" key="1">
    <source>
        <dbReference type="ARBA" id="ARBA00022741"/>
    </source>
</evidence>
<keyword evidence="4" id="KW-0238">DNA-binding</keyword>
<dbReference type="PATRIC" id="fig|1249627.3.peg.2740"/>
<evidence type="ECO:0000256" key="6">
    <source>
        <dbReference type="SAM" id="MobiDB-lite"/>
    </source>
</evidence>
<keyword evidence="1" id="KW-0547">Nucleotide-binding</keyword>
<dbReference type="Gene3D" id="3.30.450.40">
    <property type="match status" value="1"/>
</dbReference>
<protein>
    <recommendedName>
        <fullName evidence="7">Sigma-54 factor interaction domain-containing protein</fullName>
    </recommendedName>
</protein>
<feature type="region of interest" description="Disordered" evidence="6">
    <location>
        <begin position="327"/>
        <end position="353"/>
    </location>
</feature>
<dbReference type="InterPro" id="IPR027417">
    <property type="entry name" value="P-loop_NTPase"/>
</dbReference>
<dbReference type="InterPro" id="IPR029016">
    <property type="entry name" value="GAF-like_dom_sf"/>
</dbReference>
<reference evidence="8 9" key="1">
    <citation type="submission" date="2012-11" db="EMBL/GenBank/DDBJ databases">
        <title>Genome assembly of Thiorhodococcus sp. AK35.</title>
        <authorList>
            <person name="Nupur N."/>
            <person name="Khatri I."/>
            <person name="Subramanian S."/>
            <person name="Pinnaka A."/>
        </authorList>
    </citation>
    <scope>NUCLEOTIDE SEQUENCE [LARGE SCALE GENOMIC DNA]</scope>
    <source>
        <strain evidence="8 9">AK35</strain>
    </source>
</reference>
<dbReference type="Pfam" id="PF25601">
    <property type="entry name" value="AAA_lid_14"/>
    <property type="match status" value="1"/>
</dbReference>
<dbReference type="PANTHER" id="PTHR32071">
    <property type="entry name" value="TRANSCRIPTIONAL REGULATORY PROTEIN"/>
    <property type="match status" value="1"/>
</dbReference>
<dbReference type="PROSITE" id="PS00675">
    <property type="entry name" value="SIGMA54_INTERACT_1"/>
    <property type="match status" value="1"/>
</dbReference>
<gene>
    <name evidence="8" type="ORF">D779_2575</name>
</gene>
<dbReference type="InterPro" id="IPR058031">
    <property type="entry name" value="AAA_lid_NorR"/>
</dbReference>
<dbReference type="InterPro" id="IPR025662">
    <property type="entry name" value="Sigma_54_int_dom_ATP-bd_1"/>
</dbReference>